<dbReference type="HAMAP" id="MF_01987">
    <property type="entry name" value="Ribokinase"/>
    <property type="match status" value="1"/>
</dbReference>
<proteinExistence type="inferred from homology"/>
<reference evidence="14" key="2">
    <citation type="submission" date="2023-01" db="EMBL/GenBank/DDBJ databases">
        <title>Draft genome sequence of Sneathiella chinensis strain NBRC 103408.</title>
        <authorList>
            <person name="Sun Q."/>
            <person name="Mori K."/>
        </authorList>
    </citation>
    <scope>NUCLEOTIDE SEQUENCE</scope>
    <source>
        <strain evidence="14">NBRC 103408</strain>
    </source>
</reference>
<dbReference type="EC" id="2.7.1.15" evidence="2 12"/>
<feature type="binding site" evidence="12">
    <location>
        <position position="135"/>
    </location>
    <ligand>
        <name>substrate</name>
    </ligand>
</feature>
<reference evidence="14" key="1">
    <citation type="journal article" date="2014" name="Int. J. Syst. Evol. Microbiol.">
        <title>Complete genome of a new Firmicutes species belonging to the dominant human colonic microbiota ('Ruminococcus bicirculans') reveals two chromosomes and a selective capacity to utilize plant glucans.</title>
        <authorList>
            <consortium name="NISC Comparative Sequencing Program"/>
            <person name="Wegmann U."/>
            <person name="Louis P."/>
            <person name="Goesmann A."/>
            <person name="Henrissat B."/>
            <person name="Duncan S.H."/>
            <person name="Flint H.J."/>
        </authorList>
    </citation>
    <scope>NUCLEOTIDE SEQUENCE</scope>
    <source>
        <strain evidence="14">NBRC 103408</strain>
    </source>
</reference>
<dbReference type="EMBL" id="BSNF01000006">
    <property type="protein sequence ID" value="GLQ06650.1"/>
    <property type="molecule type" value="Genomic_DNA"/>
</dbReference>
<dbReference type="Proteomes" id="UP001161409">
    <property type="component" value="Unassembled WGS sequence"/>
</dbReference>
<evidence type="ECO:0000256" key="11">
    <source>
        <dbReference type="ARBA" id="ARBA00023277"/>
    </source>
</evidence>
<dbReference type="InterPro" id="IPR029056">
    <property type="entry name" value="Ribokinase-like"/>
</dbReference>
<gene>
    <name evidence="12 14" type="primary">rbsK</name>
    <name evidence="14" type="ORF">GCM10007924_18710</name>
</gene>
<evidence type="ECO:0000256" key="9">
    <source>
        <dbReference type="ARBA" id="ARBA00022842"/>
    </source>
</evidence>
<evidence type="ECO:0000256" key="10">
    <source>
        <dbReference type="ARBA" id="ARBA00022958"/>
    </source>
</evidence>
<feature type="binding site" evidence="12">
    <location>
        <position position="247"/>
    </location>
    <ligand>
        <name>substrate</name>
    </ligand>
</feature>
<evidence type="ECO:0000256" key="3">
    <source>
        <dbReference type="ARBA" id="ARBA00016943"/>
    </source>
</evidence>
<evidence type="ECO:0000313" key="15">
    <source>
        <dbReference type="Proteomes" id="UP001161409"/>
    </source>
</evidence>
<feature type="binding site" evidence="12">
    <location>
        <position position="277"/>
    </location>
    <ligand>
        <name>K(+)</name>
        <dbReference type="ChEBI" id="CHEBI:29103"/>
    </ligand>
</feature>
<evidence type="ECO:0000313" key="14">
    <source>
        <dbReference type="EMBL" id="GLQ06650.1"/>
    </source>
</evidence>
<keyword evidence="9 12" id="KW-0460">Magnesium</keyword>
<protein>
    <recommendedName>
        <fullName evidence="3 12">Ribokinase</fullName>
        <shortName evidence="12">RK</shortName>
        <ecNumber evidence="2 12">2.7.1.15</ecNumber>
    </recommendedName>
</protein>
<dbReference type="Gene3D" id="3.40.1190.20">
    <property type="match status" value="1"/>
</dbReference>
<dbReference type="PANTHER" id="PTHR10584:SF166">
    <property type="entry name" value="RIBOKINASE"/>
    <property type="match status" value="1"/>
</dbReference>
<comment type="similarity">
    <text evidence="12">Belongs to the carbohydrate kinase PfkB family. Ribokinase subfamily.</text>
</comment>
<keyword evidence="5 12" id="KW-0479">Metal-binding</keyword>
<feature type="binding site" evidence="12">
    <location>
        <position position="179"/>
    </location>
    <ligand>
        <name>ATP</name>
        <dbReference type="ChEBI" id="CHEBI:30616"/>
    </ligand>
</feature>
<comment type="caution">
    <text evidence="12">Lacks conserved residue(s) required for the propagation of feature annotation.</text>
</comment>
<dbReference type="PRINTS" id="PR00990">
    <property type="entry name" value="RIBOKINASE"/>
</dbReference>
<evidence type="ECO:0000256" key="2">
    <source>
        <dbReference type="ARBA" id="ARBA00012035"/>
    </source>
</evidence>
<feature type="binding site" evidence="12">
    <location>
        <begin position="9"/>
        <end position="11"/>
    </location>
    <ligand>
        <name>substrate</name>
    </ligand>
</feature>
<evidence type="ECO:0000259" key="13">
    <source>
        <dbReference type="Pfam" id="PF00294"/>
    </source>
</evidence>
<dbReference type="RefSeq" id="WP_169560796.1">
    <property type="nucleotide sequence ID" value="NZ_BSNF01000006.1"/>
</dbReference>
<comment type="subunit">
    <text evidence="12">Homodimer.</text>
</comment>
<keyword evidence="4 12" id="KW-0808">Transferase</keyword>
<evidence type="ECO:0000256" key="5">
    <source>
        <dbReference type="ARBA" id="ARBA00022723"/>
    </source>
</evidence>
<feature type="binding site" evidence="12">
    <location>
        <begin position="246"/>
        <end position="247"/>
    </location>
    <ligand>
        <name>ATP</name>
        <dbReference type="ChEBI" id="CHEBI:30616"/>
    </ligand>
</feature>
<feature type="binding site" evidence="12">
    <location>
        <position position="241"/>
    </location>
    <ligand>
        <name>K(+)</name>
        <dbReference type="ChEBI" id="CHEBI:29103"/>
    </ligand>
</feature>
<comment type="subcellular location">
    <subcellularLocation>
        <location evidence="12">Cytoplasm</location>
    </subcellularLocation>
</comment>
<feature type="binding site" evidence="12">
    <location>
        <position position="286"/>
    </location>
    <ligand>
        <name>K(+)</name>
        <dbReference type="ChEBI" id="CHEBI:29103"/>
    </ligand>
</feature>
<feature type="binding site" evidence="12">
    <location>
        <position position="280"/>
    </location>
    <ligand>
        <name>K(+)</name>
        <dbReference type="ChEBI" id="CHEBI:29103"/>
    </ligand>
</feature>
<keyword evidence="10 12" id="KW-0630">Potassium</keyword>
<keyword evidence="15" id="KW-1185">Reference proteome</keyword>
<dbReference type="InterPro" id="IPR011611">
    <property type="entry name" value="PfkB_dom"/>
</dbReference>
<keyword evidence="12" id="KW-0963">Cytoplasm</keyword>
<keyword evidence="11 12" id="KW-0119">Carbohydrate metabolism</keyword>
<comment type="caution">
    <text evidence="14">The sequence shown here is derived from an EMBL/GenBank/DDBJ whole genome shotgun (WGS) entry which is preliminary data.</text>
</comment>
<feature type="binding site" evidence="12">
    <location>
        <begin position="215"/>
        <end position="220"/>
    </location>
    <ligand>
        <name>ATP</name>
        <dbReference type="ChEBI" id="CHEBI:30616"/>
    </ligand>
</feature>
<keyword evidence="8 12" id="KW-0067">ATP-binding</keyword>
<comment type="catalytic activity">
    <reaction evidence="12">
        <text>D-ribose + ATP = D-ribose 5-phosphate + ADP + H(+)</text>
        <dbReference type="Rhea" id="RHEA:13697"/>
        <dbReference type="ChEBI" id="CHEBI:15378"/>
        <dbReference type="ChEBI" id="CHEBI:30616"/>
        <dbReference type="ChEBI" id="CHEBI:47013"/>
        <dbReference type="ChEBI" id="CHEBI:78346"/>
        <dbReference type="ChEBI" id="CHEBI:456216"/>
        <dbReference type="EC" id="2.7.1.15"/>
    </reaction>
</comment>
<keyword evidence="7 12" id="KW-0418">Kinase</keyword>
<comment type="cofactor">
    <cofactor evidence="12">
        <name>Mg(2+)</name>
        <dbReference type="ChEBI" id="CHEBI:18420"/>
    </cofactor>
    <text evidence="12">Requires a divalent cation, most likely magnesium in vivo, as an electrophilic catalyst to aid phosphoryl group transfer. It is the chelate of the metal and the nucleotide that is the actual substrate.</text>
</comment>
<dbReference type="Pfam" id="PF00294">
    <property type="entry name" value="PfkB"/>
    <property type="match status" value="1"/>
</dbReference>
<feature type="binding site" evidence="12">
    <location>
        <position position="282"/>
    </location>
    <ligand>
        <name>K(+)</name>
        <dbReference type="ChEBI" id="CHEBI:29103"/>
    </ligand>
</feature>
<dbReference type="InterPro" id="IPR002173">
    <property type="entry name" value="Carboh/pur_kinase_PfkB_CS"/>
</dbReference>
<keyword evidence="6 12" id="KW-0547">Nucleotide-binding</keyword>
<feature type="binding site" evidence="12">
    <location>
        <position position="243"/>
    </location>
    <ligand>
        <name>K(+)</name>
        <dbReference type="ChEBI" id="CHEBI:29103"/>
    </ligand>
</feature>
<evidence type="ECO:0000256" key="7">
    <source>
        <dbReference type="ARBA" id="ARBA00022777"/>
    </source>
</evidence>
<dbReference type="PROSITE" id="PS00584">
    <property type="entry name" value="PFKB_KINASES_2"/>
    <property type="match status" value="1"/>
</dbReference>
<comment type="function">
    <text evidence="12">Catalyzes the phosphorylation of ribose at O-5 in a reaction requiring ATP and magnesium. The resulting D-ribose-5-phosphate can then be used either for sythesis of nucleotides, histidine, and tryptophan, or as a component of the pentose phosphate pathway.</text>
</comment>
<dbReference type="SUPFAM" id="SSF53613">
    <property type="entry name" value="Ribokinase-like"/>
    <property type="match status" value="1"/>
</dbReference>
<evidence type="ECO:0000256" key="6">
    <source>
        <dbReference type="ARBA" id="ARBA00022741"/>
    </source>
</evidence>
<feature type="binding site" evidence="12">
    <location>
        <begin position="37"/>
        <end position="41"/>
    </location>
    <ligand>
        <name>substrate</name>
    </ligand>
</feature>
<comment type="similarity">
    <text evidence="1">Belongs to the carbohydrate kinase pfkB family.</text>
</comment>
<dbReference type="PANTHER" id="PTHR10584">
    <property type="entry name" value="SUGAR KINASE"/>
    <property type="match status" value="1"/>
</dbReference>
<name>A0ABQ5U4Q5_9PROT</name>
<feature type="domain" description="Carbohydrate kinase PfkB" evidence="13">
    <location>
        <begin position="2"/>
        <end position="289"/>
    </location>
</feature>
<organism evidence="14 15">
    <name type="scientific">Sneathiella chinensis</name>
    <dbReference type="NCBI Taxonomy" id="349750"/>
    <lineage>
        <taxon>Bacteria</taxon>
        <taxon>Pseudomonadati</taxon>
        <taxon>Pseudomonadota</taxon>
        <taxon>Alphaproteobacteria</taxon>
        <taxon>Sneathiellales</taxon>
        <taxon>Sneathiellaceae</taxon>
        <taxon>Sneathiella</taxon>
    </lineage>
</organism>
<comment type="activity regulation">
    <text evidence="12">Activated by a monovalent cation that binds near, but not in, the active site. The most likely occupant of the site in vivo is potassium. Ion binding induces a conformational change that may alter substrate affinity.</text>
</comment>
<dbReference type="InterPro" id="IPR011877">
    <property type="entry name" value="Ribokinase"/>
</dbReference>
<feature type="active site" description="Proton acceptor" evidence="12">
    <location>
        <position position="247"/>
    </location>
</feature>
<comment type="pathway">
    <text evidence="12">Carbohydrate metabolism; D-ribose degradation; D-ribose 5-phosphate from beta-D-ribopyranose: step 2/2.</text>
</comment>
<evidence type="ECO:0000256" key="4">
    <source>
        <dbReference type="ARBA" id="ARBA00022679"/>
    </source>
</evidence>
<evidence type="ECO:0000256" key="1">
    <source>
        <dbReference type="ARBA" id="ARBA00005380"/>
    </source>
</evidence>
<dbReference type="InterPro" id="IPR002139">
    <property type="entry name" value="Ribo/fructo_kinase"/>
</dbReference>
<sequence length="299" mass="30996">MIVVFGSINIDQVYQMASLPEPGETVLGTAYFQVPGGKGANQALAARRAGAPVTMIGCVGRDANAEPALHLMREGGVNLDHVVEDSAPTGSASIWVDRQGENSIVVCAGANGSLAAEHVPDAVLKKNGLLLLQMETDPEENWKLLTRAKARGMKTLLNLAPAGEVPKTALSAVDYLIINEGEGRALTTQYDLGDKQGAALAVSLSDRFNLCCILTLGGKGVVAARDGDVMAQPALEVTPVDTTAAGDSFIGGFAAALWEGRDLRSALRFATATAGLACTVAGAQSSLPERADIDRVLEG</sequence>
<evidence type="ECO:0000256" key="8">
    <source>
        <dbReference type="ARBA" id="ARBA00022840"/>
    </source>
</evidence>
<dbReference type="CDD" id="cd01174">
    <property type="entry name" value="ribokinase"/>
    <property type="match status" value="1"/>
</dbReference>
<accession>A0ABQ5U4Q5</accession>
<evidence type="ECO:0000256" key="12">
    <source>
        <dbReference type="HAMAP-Rule" id="MF_01987"/>
    </source>
</evidence>